<organism evidence="3 4">
    <name type="scientific">Pyrodictium occultum</name>
    <dbReference type="NCBI Taxonomy" id="2309"/>
    <lineage>
        <taxon>Archaea</taxon>
        <taxon>Thermoproteota</taxon>
        <taxon>Thermoprotei</taxon>
        <taxon>Desulfurococcales</taxon>
        <taxon>Pyrodictiaceae</taxon>
        <taxon>Pyrodictium</taxon>
    </lineage>
</organism>
<evidence type="ECO:0000256" key="1">
    <source>
        <dbReference type="ARBA" id="ARBA00023002"/>
    </source>
</evidence>
<dbReference type="InterPro" id="IPR019752">
    <property type="entry name" value="Pyrv/ketoisovalerate_OxRed_cat"/>
</dbReference>
<dbReference type="STRING" id="2309.CF15_03500"/>
<evidence type="ECO:0000313" key="3">
    <source>
        <dbReference type="EMBL" id="KSW11877.1"/>
    </source>
</evidence>
<sequence length="135" mass="15078">MYMPLRDVKVLAGGPQGSGIETVGQVLSAALAYNGYGILVNREYYSNIKGRHSYITLRASAQELPKSLTYPVELVGAMDAETVFMHYNDLGEKGFLVYNVRDEDVRLDKIVSMEDCTRHRIGAENFIGFIVYCCV</sequence>
<keyword evidence="1" id="KW-0560">Oxidoreductase</keyword>
<dbReference type="Gene3D" id="3.40.920.10">
    <property type="entry name" value="Pyruvate-ferredoxin oxidoreductase, PFOR, domain III"/>
    <property type="match status" value="1"/>
</dbReference>
<dbReference type="Pfam" id="PF01558">
    <property type="entry name" value="POR"/>
    <property type="match status" value="1"/>
</dbReference>
<dbReference type="EMBL" id="LNTB01000001">
    <property type="protein sequence ID" value="KSW11877.1"/>
    <property type="molecule type" value="Genomic_DNA"/>
</dbReference>
<gene>
    <name evidence="3" type="ORF">CF15_03500</name>
</gene>
<dbReference type="SUPFAM" id="SSF53323">
    <property type="entry name" value="Pyruvate-ferredoxin oxidoreductase, PFOR, domain III"/>
    <property type="match status" value="1"/>
</dbReference>
<name>A0A0V8RUZ6_PYROC</name>
<dbReference type="AlphaFoldDB" id="A0A0V8RUZ6"/>
<protein>
    <recommendedName>
        <fullName evidence="2">Pyruvate/ketoisovalerate oxidoreductase catalytic domain-containing protein</fullName>
    </recommendedName>
</protein>
<accession>A0A0V8RUZ6</accession>
<dbReference type="InterPro" id="IPR002869">
    <property type="entry name" value="Pyrv_flavodox_OxRed_cen"/>
</dbReference>
<feature type="domain" description="Pyruvate/ketoisovalerate oxidoreductase catalytic" evidence="2">
    <location>
        <begin position="17"/>
        <end position="114"/>
    </location>
</feature>
<evidence type="ECO:0000313" key="4">
    <source>
        <dbReference type="Proteomes" id="UP000053352"/>
    </source>
</evidence>
<keyword evidence="4" id="KW-1185">Reference proteome</keyword>
<proteinExistence type="predicted"/>
<dbReference type="Proteomes" id="UP000053352">
    <property type="component" value="Unassembled WGS sequence"/>
</dbReference>
<dbReference type="GO" id="GO:0016903">
    <property type="term" value="F:oxidoreductase activity, acting on the aldehyde or oxo group of donors"/>
    <property type="evidence" value="ECO:0007669"/>
    <property type="project" value="InterPro"/>
</dbReference>
<comment type="caution">
    <text evidence="3">The sequence shown here is derived from an EMBL/GenBank/DDBJ whole genome shotgun (WGS) entry which is preliminary data.</text>
</comment>
<reference evidence="3 4" key="1">
    <citation type="submission" date="2015-11" db="EMBL/GenBank/DDBJ databases">
        <title>Genome sequence of Pyrodictium occultum PL-19, a marine hyperthermophilic archaeon isolated from Volcano, Italy.</title>
        <authorList>
            <person name="Utturkar S."/>
            <person name="Huber H."/>
            <person name="Leptihn S."/>
            <person name="Brown S."/>
            <person name="Stetter K.O."/>
            <person name="Podar M."/>
        </authorList>
    </citation>
    <scope>NUCLEOTIDE SEQUENCE [LARGE SCALE GENOMIC DNA]</scope>
    <source>
        <strain evidence="3 4">PL-19</strain>
    </source>
</reference>
<evidence type="ECO:0000259" key="2">
    <source>
        <dbReference type="Pfam" id="PF01558"/>
    </source>
</evidence>